<dbReference type="eggNOG" id="ENOG502S0QC">
    <property type="taxonomic scope" value="Eukaryota"/>
</dbReference>
<protein>
    <submittedName>
        <fullName evidence="2">Transmembrane protein</fullName>
    </submittedName>
</protein>
<dbReference type="Proteomes" id="UP000019763">
    <property type="component" value="Unassembled WGS sequence"/>
</dbReference>
<evidence type="ECO:0000313" key="3">
    <source>
        <dbReference type="Proteomes" id="UP000019763"/>
    </source>
</evidence>
<feature type="transmembrane region" description="Helical" evidence="1">
    <location>
        <begin position="105"/>
        <end position="128"/>
    </location>
</feature>
<dbReference type="RefSeq" id="XP_011128536.1">
    <property type="nucleotide sequence ID" value="XM_011130234.1"/>
</dbReference>
<comment type="caution">
    <text evidence="2">The sequence shown here is derived from an EMBL/GenBank/DDBJ whole genome shotgun (WGS) entry which is preliminary data.</text>
</comment>
<gene>
    <name evidence="2" type="ORF">GNI_003880</name>
</gene>
<dbReference type="GeneID" id="22910398"/>
<keyword evidence="1" id="KW-0472">Membrane</keyword>
<feature type="transmembrane region" description="Helical" evidence="1">
    <location>
        <begin position="225"/>
        <end position="245"/>
    </location>
</feature>
<feature type="transmembrane region" description="Helical" evidence="1">
    <location>
        <begin position="251"/>
        <end position="274"/>
    </location>
</feature>
<dbReference type="Pfam" id="PF11677">
    <property type="entry name" value="DUF3273"/>
    <property type="match status" value="1"/>
</dbReference>
<dbReference type="InterPro" id="IPR021691">
    <property type="entry name" value="DUF3273"/>
</dbReference>
<keyword evidence="1" id="KW-1133">Transmembrane helix</keyword>
<sequence length="342" mass="38064">MDQYALDDPGRSAADVYAERARKVTKQPTGLVWQQEPELVDYDEGITRGDGYTDPITCLIFPAMRLGFFLQLGSLALMLFMHLGQGGGVWTFDLFNVGETMRNSATFTFAMCCLLFGYGLGTAGLLLFQCFITDNGKYSRGFRAGSKLFQSALLLDLLVLCIRFIAFVYSHHFLNDRWWTHLNQTRADFSLFHFGHLIHGIALMLYGLGMFYMEVYHDEGTYEEFGWSLLSLFGLAGFLEILMVFTNFGAFFGYVQLLALTGAVIWAMSFEPLLHYHASALHDRTVNDSLLVNNYAPINDEANADAYEFARAPGTRPGAKLASNTSAFAAAAGPPAGNSFYL</sequence>
<accession>A0A023BDY2</accession>
<keyword evidence="1 2" id="KW-0812">Transmembrane</keyword>
<organism evidence="2 3">
    <name type="scientific">Gregarina niphandrodes</name>
    <name type="common">Septate eugregarine</name>
    <dbReference type="NCBI Taxonomy" id="110365"/>
    <lineage>
        <taxon>Eukaryota</taxon>
        <taxon>Sar</taxon>
        <taxon>Alveolata</taxon>
        <taxon>Apicomplexa</taxon>
        <taxon>Conoidasida</taxon>
        <taxon>Gregarinasina</taxon>
        <taxon>Eugregarinorida</taxon>
        <taxon>Gregarinidae</taxon>
        <taxon>Gregarina</taxon>
    </lineage>
</organism>
<evidence type="ECO:0000256" key="1">
    <source>
        <dbReference type="SAM" id="Phobius"/>
    </source>
</evidence>
<feature type="transmembrane region" description="Helical" evidence="1">
    <location>
        <begin position="148"/>
        <end position="169"/>
    </location>
</feature>
<feature type="transmembrane region" description="Helical" evidence="1">
    <location>
        <begin position="189"/>
        <end position="213"/>
    </location>
</feature>
<keyword evidence="3" id="KW-1185">Reference proteome</keyword>
<dbReference type="EMBL" id="AFNH02000032">
    <property type="protein sequence ID" value="EZG88837.1"/>
    <property type="molecule type" value="Genomic_DNA"/>
</dbReference>
<evidence type="ECO:0000313" key="2">
    <source>
        <dbReference type="EMBL" id="EZG88837.1"/>
    </source>
</evidence>
<reference evidence="2" key="1">
    <citation type="submission" date="2013-12" db="EMBL/GenBank/DDBJ databases">
        <authorList>
            <person name="Omoto C.K."/>
            <person name="Sibley D."/>
            <person name="Venepally P."/>
            <person name="Hadjithomas M."/>
            <person name="Karamycheva S."/>
            <person name="Brunk B."/>
            <person name="Roos D."/>
            <person name="Caler E."/>
            <person name="Lorenzi H."/>
        </authorList>
    </citation>
    <scope>NUCLEOTIDE SEQUENCE</scope>
</reference>
<feature type="transmembrane region" description="Helical" evidence="1">
    <location>
        <begin position="66"/>
        <end position="85"/>
    </location>
</feature>
<dbReference type="AlphaFoldDB" id="A0A023BDY2"/>
<name>A0A023BDY2_GRENI</name>
<dbReference type="VEuPathDB" id="CryptoDB:GNI_003880"/>
<proteinExistence type="predicted"/>
<dbReference type="OrthoDB" id="359547at2759"/>